<accession>A0A0C2N006</accession>
<evidence type="ECO:0000313" key="2">
    <source>
        <dbReference type="Proteomes" id="UP000031668"/>
    </source>
</evidence>
<dbReference type="OrthoDB" id="6611647at2759"/>
<name>A0A0C2N006_THEKT</name>
<sequence>MRQPKSHIFVRLISSTDTKLELIGLLTLKNQTCGENVANAVIQSIEKDPIPLNKTGNFNHEILAYHFIIHEEALCTQEAFREEIYKNRELVIKIINFIIDKVANRFQF</sequence>
<keyword evidence="2" id="KW-1185">Reference proteome</keyword>
<comment type="caution">
    <text evidence="1">The sequence shown here is derived from an EMBL/GenBank/DDBJ whole genome shotgun (WGS) entry which is preliminary data.</text>
</comment>
<dbReference type="AlphaFoldDB" id="A0A0C2N006"/>
<gene>
    <name evidence="1" type="ORF">RF11_07527</name>
</gene>
<dbReference type="Proteomes" id="UP000031668">
    <property type="component" value="Unassembled WGS sequence"/>
</dbReference>
<evidence type="ECO:0000313" key="1">
    <source>
        <dbReference type="EMBL" id="KII67207.1"/>
    </source>
</evidence>
<protein>
    <submittedName>
        <fullName evidence="1">Uncharacterized protein</fullName>
    </submittedName>
</protein>
<dbReference type="EMBL" id="JWZT01003280">
    <property type="protein sequence ID" value="KII67207.1"/>
    <property type="molecule type" value="Genomic_DNA"/>
</dbReference>
<proteinExistence type="predicted"/>
<organism evidence="1 2">
    <name type="scientific">Thelohanellus kitauei</name>
    <name type="common">Myxosporean</name>
    <dbReference type="NCBI Taxonomy" id="669202"/>
    <lineage>
        <taxon>Eukaryota</taxon>
        <taxon>Metazoa</taxon>
        <taxon>Cnidaria</taxon>
        <taxon>Myxozoa</taxon>
        <taxon>Myxosporea</taxon>
        <taxon>Bivalvulida</taxon>
        <taxon>Platysporina</taxon>
        <taxon>Myxobolidae</taxon>
        <taxon>Thelohanellus</taxon>
    </lineage>
</organism>
<reference evidence="1 2" key="1">
    <citation type="journal article" date="2014" name="Genome Biol. Evol.">
        <title>The genome of the myxosporean Thelohanellus kitauei shows adaptations to nutrient acquisition within its fish host.</title>
        <authorList>
            <person name="Yang Y."/>
            <person name="Xiong J."/>
            <person name="Zhou Z."/>
            <person name="Huo F."/>
            <person name="Miao W."/>
            <person name="Ran C."/>
            <person name="Liu Y."/>
            <person name="Zhang J."/>
            <person name="Feng J."/>
            <person name="Wang M."/>
            <person name="Wang M."/>
            <person name="Wang L."/>
            <person name="Yao B."/>
        </authorList>
    </citation>
    <scope>NUCLEOTIDE SEQUENCE [LARGE SCALE GENOMIC DNA]</scope>
    <source>
        <strain evidence="1">Wuqing</strain>
    </source>
</reference>